<feature type="region of interest" description="Disordered" evidence="6">
    <location>
        <begin position="542"/>
        <end position="618"/>
    </location>
</feature>
<feature type="compositionally biased region" description="Basic and acidic residues" evidence="6">
    <location>
        <begin position="282"/>
        <end position="313"/>
    </location>
</feature>
<proteinExistence type="inferred from homology"/>
<dbReference type="InterPro" id="IPR038765">
    <property type="entry name" value="Papain-like_cys_pep_sf"/>
</dbReference>
<gene>
    <name evidence="8" type="ORF">PV07_05559</name>
</gene>
<dbReference type="OrthoDB" id="442460at2759"/>
<feature type="compositionally biased region" description="Basic and acidic residues" evidence="6">
    <location>
        <begin position="264"/>
        <end position="273"/>
    </location>
</feature>
<organism evidence="8 9">
    <name type="scientific">Cladophialophora immunda</name>
    <dbReference type="NCBI Taxonomy" id="569365"/>
    <lineage>
        <taxon>Eukaryota</taxon>
        <taxon>Fungi</taxon>
        <taxon>Dikarya</taxon>
        <taxon>Ascomycota</taxon>
        <taxon>Pezizomycotina</taxon>
        <taxon>Eurotiomycetes</taxon>
        <taxon>Chaetothyriomycetidae</taxon>
        <taxon>Chaetothyriales</taxon>
        <taxon>Herpotrichiellaceae</taxon>
        <taxon>Cladophialophora</taxon>
    </lineage>
</organism>
<dbReference type="STRING" id="569365.A0A0D1ZP37"/>
<feature type="region of interest" description="Disordered" evidence="6">
    <location>
        <begin position="130"/>
        <end position="395"/>
    </location>
</feature>
<feature type="region of interest" description="Disordered" evidence="6">
    <location>
        <begin position="1"/>
        <end position="66"/>
    </location>
</feature>
<evidence type="ECO:0000256" key="4">
    <source>
        <dbReference type="ARBA" id="ARBA00022786"/>
    </source>
</evidence>
<feature type="compositionally biased region" description="Polar residues" evidence="6">
    <location>
        <begin position="576"/>
        <end position="585"/>
    </location>
</feature>
<dbReference type="PROSITE" id="PS50600">
    <property type="entry name" value="ULP_PROTEASE"/>
    <property type="match status" value="1"/>
</dbReference>
<dbReference type="PANTHER" id="PTHR46896">
    <property type="entry name" value="SENTRIN-SPECIFIC PROTEASE"/>
    <property type="match status" value="1"/>
</dbReference>
<keyword evidence="9" id="KW-1185">Reference proteome</keyword>
<reference evidence="8 9" key="1">
    <citation type="submission" date="2015-01" db="EMBL/GenBank/DDBJ databases">
        <title>The Genome Sequence of Cladophialophora immunda CBS83496.</title>
        <authorList>
            <consortium name="The Broad Institute Genomics Platform"/>
            <person name="Cuomo C."/>
            <person name="de Hoog S."/>
            <person name="Gorbushina A."/>
            <person name="Stielow B."/>
            <person name="Teixiera M."/>
            <person name="Abouelleil A."/>
            <person name="Chapman S.B."/>
            <person name="Priest M."/>
            <person name="Young S.K."/>
            <person name="Wortman J."/>
            <person name="Nusbaum C."/>
            <person name="Birren B."/>
        </authorList>
    </citation>
    <scope>NUCLEOTIDE SEQUENCE [LARGE SCALE GENOMIC DNA]</scope>
    <source>
        <strain evidence="8 9">CBS 83496</strain>
    </source>
</reference>
<keyword evidence="3" id="KW-0645">Protease</keyword>
<evidence type="ECO:0000256" key="2">
    <source>
        <dbReference type="ARBA" id="ARBA00022553"/>
    </source>
</evidence>
<dbReference type="InterPro" id="IPR003653">
    <property type="entry name" value="Peptidase_C48_C"/>
</dbReference>
<keyword evidence="4" id="KW-0833">Ubl conjugation pathway</keyword>
<keyword evidence="2" id="KW-0597">Phosphoprotein</keyword>
<feature type="region of interest" description="Disordered" evidence="6">
    <location>
        <begin position="1252"/>
        <end position="1313"/>
    </location>
</feature>
<name>A0A0D1ZP37_9EURO</name>
<dbReference type="HOGENOM" id="CLU_262459_0_0_1"/>
<dbReference type="GO" id="GO:0005634">
    <property type="term" value="C:nucleus"/>
    <property type="evidence" value="ECO:0007669"/>
    <property type="project" value="TreeGrafter"/>
</dbReference>
<dbReference type="Pfam" id="PF25424">
    <property type="entry name" value="PH_35"/>
    <property type="match status" value="1"/>
</dbReference>
<feature type="compositionally biased region" description="Basic and acidic residues" evidence="6">
    <location>
        <begin position="1030"/>
        <end position="1056"/>
    </location>
</feature>
<feature type="compositionally biased region" description="Low complexity" evidence="6">
    <location>
        <begin position="600"/>
        <end position="613"/>
    </location>
</feature>
<keyword evidence="5" id="KW-0378">Hydrolase</keyword>
<feature type="compositionally biased region" description="Polar residues" evidence="6">
    <location>
        <begin position="9"/>
        <end position="24"/>
    </location>
</feature>
<protein>
    <recommendedName>
        <fullName evidence="7">Ubiquitin-like protease family profile domain-containing protein</fullName>
    </recommendedName>
</protein>
<dbReference type="PANTHER" id="PTHR46896:SF3">
    <property type="entry name" value="FI06413P-RELATED"/>
    <property type="match status" value="1"/>
</dbReference>
<feature type="domain" description="Ubiquitin-like protease family profile" evidence="7">
    <location>
        <begin position="703"/>
        <end position="951"/>
    </location>
</feature>
<dbReference type="VEuPathDB" id="FungiDB:PV07_05559"/>
<feature type="compositionally biased region" description="Basic and acidic residues" evidence="6">
    <location>
        <begin position="1300"/>
        <end position="1313"/>
    </location>
</feature>
<feature type="compositionally biased region" description="Basic and acidic residues" evidence="6">
    <location>
        <begin position="25"/>
        <end position="35"/>
    </location>
</feature>
<feature type="compositionally biased region" description="Polar residues" evidence="6">
    <location>
        <begin position="350"/>
        <end position="385"/>
    </location>
</feature>
<comment type="similarity">
    <text evidence="1">Belongs to the peptidase C48 family.</text>
</comment>
<feature type="compositionally biased region" description="Low complexity" evidence="6">
    <location>
        <begin position="131"/>
        <end position="142"/>
    </location>
</feature>
<evidence type="ECO:0000256" key="6">
    <source>
        <dbReference type="SAM" id="MobiDB-lite"/>
    </source>
</evidence>
<dbReference type="GeneID" id="27344753"/>
<evidence type="ECO:0000259" key="7">
    <source>
        <dbReference type="PROSITE" id="PS50600"/>
    </source>
</evidence>
<dbReference type="GO" id="GO:0016926">
    <property type="term" value="P:protein desumoylation"/>
    <property type="evidence" value="ECO:0007669"/>
    <property type="project" value="TreeGrafter"/>
</dbReference>
<feature type="compositionally biased region" description="Polar residues" evidence="6">
    <location>
        <begin position="186"/>
        <end position="215"/>
    </location>
</feature>
<dbReference type="GO" id="GO:0006508">
    <property type="term" value="P:proteolysis"/>
    <property type="evidence" value="ECO:0007669"/>
    <property type="project" value="UniProtKB-KW"/>
</dbReference>
<feature type="region of interest" description="Disordered" evidence="6">
    <location>
        <begin position="818"/>
        <end position="872"/>
    </location>
</feature>
<evidence type="ECO:0000313" key="9">
    <source>
        <dbReference type="Proteomes" id="UP000054466"/>
    </source>
</evidence>
<feature type="compositionally biased region" description="Basic and acidic residues" evidence="6">
    <location>
        <begin position="1269"/>
        <end position="1280"/>
    </location>
</feature>
<feature type="compositionally biased region" description="Polar residues" evidence="6">
    <location>
        <begin position="48"/>
        <end position="61"/>
    </location>
</feature>
<feature type="region of interest" description="Disordered" evidence="6">
    <location>
        <begin position="635"/>
        <end position="684"/>
    </location>
</feature>
<dbReference type="SUPFAM" id="SSF54001">
    <property type="entry name" value="Cysteine proteinases"/>
    <property type="match status" value="1"/>
</dbReference>
<dbReference type="GO" id="GO:0005737">
    <property type="term" value="C:cytoplasm"/>
    <property type="evidence" value="ECO:0007669"/>
    <property type="project" value="TreeGrafter"/>
</dbReference>
<dbReference type="GO" id="GO:0070139">
    <property type="term" value="F:SUMO-specific endopeptidase activity"/>
    <property type="evidence" value="ECO:0007669"/>
    <property type="project" value="TreeGrafter"/>
</dbReference>
<feature type="region of interest" description="Disordered" evidence="6">
    <location>
        <begin position="1014"/>
        <end position="1066"/>
    </location>
</feature>
<feature type="region of interest" description="Disordered" evidence="6">
    <location>
        <begin position="1140"/>
        <end position="1191"/>
    </location>
</feature>
<evidence type="ECO:0000256" key="1">
    <source>
        <dbReference type="ARBA" id="ARBA00005234"/>
    </source>
</evidence>
<dbReference type="Gene3D" id="3.40.395.10">
    <property type="entry name" value="Adenoviral Proteinase, Chain A"/>
    <property type="match status" value="1"/>
</dbReference>
<sequence length="1324" mass="148837">MKLPWHEVVQSTLHDLSQNGLSSSRKSDVGRRGSDDNPTTAPLVPPRSNASPSQSQRGQMPQTPPRHLTKTISAFLGAHDNAACAPIHIESDDDIETPVAKSETTTPSFPSTQNALTFKGEFEAATANFTSGSSGISRRQSSPRTGSRDEDRLVGGLVRRSTDSGCIEDPMKKPFKTPSGAYKPYNTLNGRSAFLQQRTSQTRVPVPASSTSLPTKNDIHANDHGTPNKKRKVGDWGSPGVRAASVVPLDDGQNLNNSEDELALDTKSKDGKVSGKRHGLRRSNDREENSLPTLRTRDKVRNIQVDRVDRSSPEDEGAFTKGSAQQRKAEKDKILESPPEFSKQPRASRYFSNRQKQNPKRVQTPESPDALQSSEPRFASESSVMNGAPYPEMKTKDLGNLIIGTNSSTAVSKRSKELVKKPAKTKMTFFLRELVYRDLLDSSGYIIELDRSGKEVSINVKDPLLGDDPVSLPRQFNQIIKLRHGSNESPLVSLHFVRTLKEEETMWLRFESHKMAVDFVGVLKDIEKTLKVSVRGEEWMEQAFSKSKSGTSRQKGRSTTKTQATQTSPRKREPTSTENKSTAKTHATRKQIRLVDILDAPAESSKKSSATSAADRKMAVSNMDKTLLPAKRRALEDSPSPQATIHLPAMSQPLTRSHASKEESRTGQGRGETPPKIKASQTGILDSPWTNDLKYPPFGRRAAVVPFTDLKRLDDDEFLNDNLITFFMRYLETHMEKSNPELHRRMYFFNTYFYDALSKTKGRKGINYDAVSRWTKNINLFSRDFIVVPVNENLHWYLAIICNLPFFLGGRATTSGWSEEFQSSDQQSEGERDNGLPTDETQRTLADLSLSDDEKSSQFQTGKRPGRRKAVRRSLPKYDVTKPVIITLDSLGMPRPATCSQLKQYVVSEARDKRNMDIDVTELKGMTAKEIPTQDNFSDCGLYLCMYLEQFVADPYNFVRRILQREENAQQWPRRIHSQDLRSRLRQLILEMHRRQEKEPPEMDEPAIGSILIGTREASRSPPATQRSLTRHDVHEAQKRFDGITRSQHSESREEYYGGSPILEGKDTKTKNAVTEISETPEDSEEENRHDDLAYGQMSAAPLHQTLDTRSNRYSNAEPSHRDAQYLAALQARDVHHARDISPTLDASPTERATYQPRQDFEHHSDKKRRLNPTGVLDLGRRSRSPSRTSELTDYLLGPSSIGPFLHGIESFAAVEKSQTKNLDSGRKNNCPSPEPEIIAERNVESYREINHLGKRKRPSGEATAAESATEHEDLIRSDEEQGLEGPRTRSGQFSSTYRDIGDSQERGRVGRYDGEDLEMLFKM</sequence>
<dbReference type="Pfam" id="PF02902">
    <property type="entry name" value="Peptidase_C48"/>
    <property type="match status" value="1"/>
</dbReference>
<dbReference type="InterPro" id="IPR051947">
    <property type="entry name" value="Sentrin-specific_protease"/>
</dbReference>
<evidence type="ECO:0000313" key="8">
    <source>
        <dbReference type="EMBL" id="KIW29771.1"/>
    </source>
</evidence>
<dbReference type="InterPro" id="IPR057501">
    <property type="entry name" value="DeUb_enz_PH"/>
</dbReference>
<feature type="compositionally biased region" description="Low complexity" evidence="6">
    <location>
        <begin position="818"/>
        <end position="827"/>
    </location>
</feature>
<dbReference type="EMBL" id="KN847042">
    <property type="protein sequence ID" value="KIW29771.1"/>
    <property type="molecule type" value="Genomic_DNA"/>
</dbReference>
<dbReference type="Proteomes" id="UP000054466">
    <property type="component" value="Unassembled WGS sequence"/>
</dbReference>
<feature type="compositionally biased region" description="Polar residues" evidence="6">
    <location>
        <begin position="1145"/>
        <end position="1157"/>
    </location>
</feature>
<dbReference type="RefSeq" id="XP_016249987.1">
    <property type="nucleotide sequence ID" value="XM_016392468.1"/>
</dbReference>
<feature type="compositionally biased region" description="Polar residues" evidence="6">
    <location>
        <begin position="544"/>
        <end position="568"/>
    </location>
</feature>
<evidence type="ECO:0000256" key="5">
    <source>
        <dbReference type="ARBA" id="ARBA00022801"/>
    </source>
</evidence>
<evidence type="ECO:0000256" key="3">
    <source>
        <dbReference type="ARBA" id="ARBA00022670"/>
    </source>
</evidence>
<accession>A0A0D1ZP37</accession>